<dbReference type="EMBL" id="CAJPEX010005963">
    <property type="protein sequence ID" value="CAG0923879.1"/>
    <property type="molecule type" value="Genomic_DNA"/>
</dbReference>
<proteinExistence type="predicted"/>
<protein>
    <submittedName>
        <fullName evidence="2">Uncharacterized protein</fullName>
    </submittedName>
</protein>
<keyword evidence="3" id="KW-1185">Reference proteome</keyword>
<keyword evidence="1" id="KW-0812">Transmembrane</keyword>
<feature type="transmembrane region" description="Helical" evidence="1">
    <location>
        <begin position="119"/>
        <end position="140"/>
    </location>
</feature>
<keyword evidence="1" id="KW-1133">Transmembrane helix</keyword>
<feature type="transmembrane region" description="Helical" evidence="1">
    <location>
        <begin position="43"/>
        <end position="67"/>
    </location>
</feature>
<evidence type="ECO:0000313" key="2">
    <source>
        <dbReference type="EMBL" id="CAD7283727.1"/>
    </source>
</evidence>
<dbReference type="Proteomes" id="UP000678499">
    <property type="component" value="Unassembled WGS sequence"/>
</dbReference>
<feature type="transmembrane region" description="Helical" evidence="1">
    <location>
        <begin position="79"/>
        <end position="99"/>
    </location>
</feature>
<sequence length="187" mass="21207">TFCVVVISAASYWIHLVHTKNEQKTLLIAKQARDFYSISTGVWNAGLISTITSSFINLIVSVLLAYGAYYDRNKLLIPWLAKNMFLLVVGAGFGFYNIYWVVSSANTEDEASFWGSLCGLYWVILAMIAYCWTSTFSQYITSKRITEKLRPLMKQGEKMIRNPRAFKLSVQPYRSESQQALPVASIT</sequence>
<dbReference type="EMBL" id="OA888000">
    <property type="protein sequence ID" value="CAD7283727.1"/>
    <property type="molecule type" value="Genomic_DNA"/>
</dbReference>
<evidence type="ECO:0000256" key="1">
    <source>
        <dbReference type="SAM" id="Phobius"/>
    </source>
</evidence>
<evidence type="ECO:0000313" key="3">
    <source>
        <dbReference type="Proteomes" id="UP000678499"/>
    </source>
</evidence>
<feature type="non-terminal residue" evidence="2">
    <location>
        <position position="1"/>
    </location>
</feature>
<keyword evidence="1" id="KW-0472">Membrane</keyword>
<organism evidence="2">
    <name type="scientific">Notodromas monacha</name>
    <dbReference type="NCBI Taxonomy" id="399045"/>
    <lineage>
        <taxon>Eukaryota</taxon>
        <taxon>Metazoa</taxon>
        <taxon>Ecdysozoa</taxon>
        <taxon>Arthropoda</taxon>
        <taxon>Crustacea</taxon>
        <taxon>Oligostraca</taxon>
        <taxon>Ostracoda</taxon>
        <taxon>Podocopa</taxon>
        <taxon>Podocopida</taxon>
        <taxon>Cypridocopina</taxon>
        <taxon>Cypridoidea</taxon>
        <taxon>Cyprididae</taxon>
        <taxon>Notodromas</taxon>
    </lineage>
</organism>
<name>A0A7R9BZV3_9CRUS</name>
<dbReference type="InterPro" id="IPR031720">
    <property type="entry name" value="DUF4728"/>
</dbReference>
<reference evidence="2" key="1">
    <citation type="submission" date="2020-11" db="EMBL/GenBank/DDBJ databases">
        <authorList>
            <person name="Tran Van P."/>
        </authorList>
    </citation>
    <scope>NUCLEOTIDE SEQUENCE</scope>
</reference>
<gene>
    <name evidence="2" type="ORF">NMOB1V02_LOCUS11339</name>
</gene>
<accession>A0A7R9BZV3</accession>
<dbReference type="AlphaFoldDB" id="A0A7R9BZV3"/>
<dbReference type="Pfam" id="PF15860">
    <property type="entry name" value="DUF4728"/>
    <property type="match status" value="1"/>
</dbReference>
<dbReference type="OrthoDB" id="10508848at2759"/>